<proteinExistence type="inferred from homology"/>
<protein>
    <submittedName>
        <fullName evidence="14">Cytochrome C</fullName>
    </submittedName>
</protein>
<evidence type="ECO:0000259" key="13">
    <source>
        <dbReference type="Pfam" id="PF03264"/>
    </source>
</evidence>
<dbReference type="EMBL" id="NHMP01000009">
    <property type="protein sequence ID" value="OXE45497.1"/>
    <property type="molecule type" value="Genomic_DNA"/>
</dbReference>
<organism evidence="14 15">
    <name type="scientific">Turicimonas muris</name>
    <dbReference type="NCBI Taxonomy" id="1796652"/>
    <lineage>
        <taxon>Bacteria</taxon>
        <taxon>Pseudomonadati</taxon>
        <taxon>Pseudomonadota</taxon>
        <taxon>Betaproteobacteria</taxon>
        <taxon>Burkholderiales</taxon>
        <taxon>Sutterellaceae</taxon>
        <taxon>Turicimonas</taxon>
    </lineage>
</organism>
<evidence type="ECO:0000313" key="15">
    <source>
        <dbReference type="Proteomes" id="UP000214610"/>
    </source>
</evidence>
<evidence type="ECO:0000256" key="2">
    <source>
        <dbReference type="ARBA" id="ARBA00007395"/>
    </source>
</evidence>
<keyword evidence="5" id="KW-0349">Heme</keyword>
<feature type="compositionally biased region" description="Low complexity" evidence="12">
    <location>
        <begin position="241"/>
        <end position="253"/>
    </location>
</feature>
<comment type="subcellular location">
    <subcellularLocation>
        <location evidence="1">Cell membrane</location>
    </subcellularLocation>
</comment>
<keyword evidence="15" id="KW-1185">Reference proteome</keyword>
<keyword evidence="10" id="KW-0408">Iron</keyword>
<dbReference type="PANTHER" id="PTHR30333:SF1">
    <property type="entry name" value="CYTOCHROME C-TYPE PROTEIN NAPC"/>
    <property type="match status" value="1"/>
</dbReference>
<evidence type="ECO:0000256" key="10">
    <source>
        <dbReference type="ARBA" id="ARBA00023004"/>
    </source>
</evidence>
<dbReference type="SUPFAM" id="SSF48695">
    <property type="entry name" value="Multiheme cytochromes"/>
    <property type="match status" value="1"/>
</dbReference>
<keyword evidence="3" id="KW-0813">Transport</keyword>
<dbReference type="Gene3D" id="1.10.3820.10">
    <property type="entry name" value="Di-heme elbow motif domain"/>
    <property type="match status" value="1"/>
</dbReference>
<comment type="caution">
    <text evidence="14">The sequence shown here is derived from an EMBL/GenBank/DDBJ whole genome shotgun (WGS) entry which is preliminary data.</text>
</comment>
<evidence type="ECO:0000256" key="4">
    <source>
        <dbReference type="ARBA" id="ARBA00022475"/>
    </source>
</evidence>
<keyword evidence="8" id="KW-0249">Electron transport</keyword>
<gene>
    <name evidence="14" type="ORF">ADH67_11215</name>
</gene>
<reference evidence="15" key="1">
    <citation type="submission" date="2017-05" db="EMBL/GenBank/DDBJ databases">
        <title>Improved OligoMM genomes.</title>
        <authorList>
            <person name="Garzetti D."/>
        </authorList>
    </citation>
    <scope>NUCLEOTIDE SEQUENCE [LARGE SCALE GENOMIC DNA]</scope>
    <source>
        <strain evidence="15">YL45</strain>
    </source>
</reference>
<evidence type="ECO:0000256" key="5">
    <source>
        <dbReference type="ARBA" id="ARBA00022617"/>
    </source>
</evidence>
<evidence type="ECO:0000256" key="6">
    <source>
        <dbReference type="ARBA" id="ARBA00022692"/>
    </source>
</evidence>
<evidence type="ECO:0000256" key="7">
    <source>
        <dbReference type="ARBA" id="ARBA00022723"/>
    </source>
</evidence>
<keyword evidence="11" id="KW-0472">Membrane</keyword>
<evidence type="ECO:0000256" key="8">
    <source>
        <dbReference type="ARBA" id="ARBA00022982"/>
    </source>
</evidence>
<keyword evidence="7" id="KW-0479">Metal-binding</keyword>
<keyword evidence="6" id="KW-0812">Transmembrane</keyword>
<feature type="compositionally biased region" description="Low complexity" evidence="12">
    <location>
        <begin position="271"/>
        <end position="329"/>
    </location>
</feature>
<accession>A0A227KDM4</accession>
<sequence length="329" mass="35312">MAERSKWFMFWVVCGSFLAGILAVCGLVSGVNWAGSDKFCGTFCHTMNGVAYAWKQGAHGRNPSGVTAGCSDCHLYNASEPVLGPLGYISLLGHKVVAASHSGFGQVIGRFDTPMTWLQQRPEVEQQEIGWFKGNNFHTCRGCHDLSLMYDKMNPSIGAWHALYKDQTLDCLSCHKDVGHDYKQVDEYIKTNNAYPPLDEAWVFPISASTSASPMPPQNLTPEQLKKDAQPWTPNSTSAASNNQQPNVNQSQDVQKIAKELYEKTKEGFNAQAPAPVPAATSSASTAPKTQTATPAPAPASKPSAALVPASKPAPAATSAASQQPTAKK</sequence>
<dbReference type="InterPro" id="IPR051174">
    <property type="entry name" value="Cytochrome_c-type_ET"/>
</dbReference>
<dbReference type="AlphaFoldDB" id="A0A227KDM4"/>
<feature type="region of interest" description="Disordered" evidence="12">
    <location>
        <begin position="211"/>
        <end position="253"/>
    </location>
</feature>
<feature type="region of interest" description="Disordered" evidence="12">
    <location>
        <begin position="269"/>
        <end position="329"/>
    </location>
</feature>
<name>A0A227KDM4_9BURK</name>
<comment type="similarity">
    <text evidence="2">Belongs to the NapC/NirT/NrfH family.</text>
</comment>
<evidence type="ECO:0000256" key="11">
    <source>
        <dbReference type="ARBA" id="ARBA00023136"/>
    </source>
</evidence>
<dbReference type="RefSeq" id="WP_066592196.1">
    <property type="nucleotide sequence ID" value="NZ_CAJTBZ010000061.1"/>
</dbReference>
<dbReference type="GeneID" id="78363728"/>
<evidence type="ECO:0000313" key="14">
    <source>
        <dbReference type="EMBL" id="OXE45497.1"/>
    </source>
</evidence>
<evidence type="ECO:0000256" key="1">
    <source>
        <dbReference type="ARBA" id="ARBA00004236"/>
    </source>
</evidence>
<evidence type="ECO:0000256" key="3">
    <source>
        <dbReference type="ARBA" id="ARBA00022448"/>
    </source>
</evidence>
<dbReference type="InterPro" id="IPR005126">
    <property type="entry name" value="NapC/NirT_cyt_c_N"/>
</dbReference>
<keyword evidence="4" id="KW-1003">Cell membrane</keyword>
<dbReference type="GO" id="GO:0009061">
    <property type="term" value="P:anaerobic respiration"/>
    <property type="evidence" value="ECO:0007669"/>
    <property type="project" value="TreeGrafter"/>
</dbReference>
<dbReference type="GO" id="GO:0046872">
    <property type="term" value="F:metal ion binding"/>
    <property type="evidence" value="ECO:0007669"/>
    <property type="project" value="UniProtKB-KW"/>
</dbReference>
<dbReference type="Pfam" id="PF03264">
    <property type="entry name" value="Cytochrom_NNT"/>
    <property type="match status" value="1"/>
</dbReference>
<keyword evidence="9" id="KW-1133">Transmembrane helix</keyword>
<dbReference type="GO" id="GO:0009055">
    <property type="term" value="F:electron transfer activity"/>
    <property type="evidence" value="ECO:0007669"/>
    <property type="project" value="TreeGrafter"/>
</dbReference>
<dbReference type="Proteomes" id="UP000214610">
    <property type="component" value="Unassembled WGS sequence"/>
</dbReference>
<feature type="domain" description="NapC/NirT cytochrome c N-terminal" evidence="13">
    <location>
        <begin position="4"/>
        <end position="183"/>
    </location>
</feature>
<dbReference type="InterPro" id="IPR038266">
    <property type="entry name" value="NapC/NirT_cytc_sf"/>
</dbReference>
<dbReference type="PANTHER" id="PTHR30333">
    <property type="entry name" value="CYTOCHROME C-TYPE PROTEIN"/>
    <property type="match status" value="1"/>
</dbReference>
<dbReference type="InterPro" id="IPR036280">
    <property type="entry name" value="Multihaem_cyt_sf"/>
</dbReference>
<evidence type="ECO:0000256" key="9">
    <source>
        <dbReference type="ARBA" id="ARBA00022989"/>
    </source>
</evidence>
<evidence type="ECO:0000256" key="12">
    <source>
        <dbReference type="SAM" id="MobiDB-lite"/>
    </source>
</evidence>
<dbReference type="GO" id="GO:0005886">
    <property type="term" value="C:plasma membrane"/>
    <property type="evidence" value="ECO:0007669"/>
    <property type="project" value="UniProtKB-SubCell"/>
</dbReference>